<comment type="subcellular location">
    <subcellularLocation>
        <location evidence="2">Cytoplasm</location>
    </subcellularLocation>
</comment>
<comment type="catalytic activity">
    <reaction evidence="2 4">
        <text>L-proline + NADP(+) = (S)-1-pyrroline-5-carboxylate + NADPH + 2 H(+)</text>
        <dbReference type="Rhea" id="RHEA:14109"/>
        <dbReference type="ChEBI" id="CHEBI:15378"/>
        <dbReference type="ChEBI" id="CHEBI:17388"/>
        <dbReference type="ChEBI" id="CHEBI:57783"/>
        <dbReference type="ChEBI" id="CHEBI:58349"/>
        <dbReference type="ChEBI" id="CHEBI:60039"/>
        <dbReference type="EC" id="1.5.1.2"/>
    </reaction>
</comment>
<dbReference type="InterPro" id="IPR000304">
    <property type="entry name" value="Pyrroline-COOH_reductase"/>
</dbReference>
<dbReference type="RefSeq" id="WP_262686666.1">
    <property type="nucleotide sequence ID" value="NZ_JAOQIO010000095.1"/>
</dbReference>
<keyword evidence="2 4" id="KW-0641">Proline biosynthesis</keyword>
<dbReference type="EC" id="1.5.1.2" evidence="2 3"/>
<dbReference type="NCBIfam" id="TIGR00112">
    <property type="entry name" value="proC"/>
    <property type="match status" value="1"/>
</dbReference>
<keyword evidence="2 4" id="KW-0560">Oxidoreductase</keyword>
<comment type="function">
    <text evidence="2">Catalyzes the reduction of 1-pyrroline-5-carboxylate (PCA) to L-proline.</text>
</comment>
<accession>A0ABT2UM34</accession>
<dbReference type="Pfam" id="PF03807">
    <property type="entry name" value="F420_oxidored"/>
    <property type="match status" value="1"/>
</dbReference>
<evidence type="ECO:0000259" key="6">
    <source>
        <dbReference type="Pfam" id="PF14748"/>
    </source>
</evidence>
<dbReference type="Gene3D" id="1.10.3730.10">
    <property type="entry name" value="ProC C-terminal domain-like"/>
    <property type="match status" value="1"/>
</dbReference>
<keyword evidence="2 4" id="KW-0028">Amino-acid biosynthesis</keyword>
<dbReference type="InterPro" id="IPR028939">
    <property type="entry name" value="P5C_Rdtase_cat_N"/>
</dbReference>
<evidence type="ECO:0000313" key="8">
    <source>
        <dbReference type="Proteomes" id="UP001652445"/>
    </source>
</evidence>
<evidence type="ECO:0000256" key="3">
    <source>
        <dbReference type="NCBIfam" id="TIGR00112"/>
    </source>
</evidence>
<dbReference type="GO" id="GO:0004735">
    <property type="term" value="F:pyrroline-5-carboxylate reductase activity"/>
    <property type="evidence" value="ECO:0007669"/>
    <property type="project" value="UniProtKB-EC"/>
</dbReference>
<dbReference type="PANTHER" id="PTHR11645:SF49">
    <property type="entry name" value="PYRROLINE-5-CARBOXYLATE REDUCTASE 1"/>
    <property type="match status" value="1"/>
</dbReference>
<dbReference type="PANTHER" id="PTHR11645">
    <property type="entry name" value="PYRROLINE-5-CARBOXYLATE REDUCTASE"/>
    <property type="match status" value="1"/>
</dbReference>
<dbReference type="EMBL" id="JAOQIO010000095">
    <property type="protein sequence ID" value="MCU6795708.1"/>
    <property type="molecule type" value="Genomic_DNA"/>
</dbReference>
<sequence>MTSLSTARITFVGAGSMAEAILRGLTADENSNKQRITVLNRSDVNRLQFLQQSYGVSLAVDAEQRAEAIAAADVVVVAFKPKDAIEGLLSIKSLLKPSQLLVSVIAGLSITTMEMILGTSGQPISRTMPNTSSAIGLGATGISFSKSVTTEQQQLTTQMFASTGIVTIVKEARLDIVTGVSGSGPAYIYYMMEAMIEGGVRGGLTPEAAKELTIQTVLGAAQMVQQTGEAPADLRRKVTSPNGTTQAAIEMLDQHQFAIGVTKAVLRASERANELGKTISAQASEIKF</sequence>
<gene>
    <name evidence="2 7" type="primary">proC</name>
    <name evidence="7" type="ORF">OB236_26690</name>
</gene>
<feature type="domain" description="Pyrroline-5-carboxylate reductase dimerisation" evidence="6">
    <location>
        <begin position="171"/>
        <end position="275"/>
    </location>
</feature>
<comment type="pathway">
    <text evidence="2 4">Amino-acid biosynthesis; L-proline biosynthesis; L-proline from L-glutamate 5-semialdehyde: step 1/1.</text>
</comment>
<dbReference type="InterPro" id="IPR036291">
    <property type="entry name" value="NAD(P)-bd_dom_sf"/>
</dbReference>
<dbReference type="Pfam" id="PF14748">
    <property type="entry name" value="P5CR_dimer"/>
    <property type="match status" value="1"/>
</dbReference>
<evidence type="ECO:0000256" key="1">
    <source>
        <dbReference type="ARBA" id="ARBA00005525"/>
    </source>
</evidence>
<evidence type="ECO:0000313" key="7">
    <source>
        <dbReference type="EMBL" id="MCU6795708.1"/>
    </source>
</evidence>
<keyword evidence="2" id="KW-0963">Cytoplasm</keyword>
<dbReference type="InterPro" id="IPR008927">
    <property type="entry name" value="6-PGluconate_DH-like_C_sf"/>
</dbReference>
<dbReference type="InterPro" id="IPR053790">
    <property type="entry name" value="P5CR-like_CS"/>
</dbReference>
<dbReference type="InterPro" id="IPR029036">
    <property type="entry name" value="P5CR_dimer"/>
</dbReference>
<organism evidence="7 8">
    <name type="scientific">Paenibacillus baimaensis</name>
    <dbReference type="NCBI Taxonomy" id="2982185"/>
    <lineage>
        <taxon>Bacteria</taxon>
        <taxon>Bacillati</taxon>
        <taxon>Bacillota</taxon>
        <taxon>Bacilli</taxon>
        <taxon>Bacillales</taxon>
        <taxon>Paenibacillaceae</taxon>
        <taxon>Paenibacillus</taxon>
    </lineage>
</organism>
<comment type="catalytic activity">
    <reaction evidence="2">
        <text>L-proline + NAD(+) = (S)-1-pyrroline-5-carboxylate + NADH + 2 H(+)</text>
        <dbReference type="Rhea" id="RHEA:14105"/>
        <dbReference type="ChEBI" id="CHEBI:15378"/>
        <dbReference type="ChEBI" id="CHEBI:17388"/>
        <dbReference type="ChEBI" id="CHEBI:57540"/>
        <dbReference type="ChEBI" id="CHEBI:57945"/>
        <dbReference type="ChEBI" id="CHEBI:60039"/>
        <dbReference type="EC" id="1.5.1.2"/>
    </reaction>
</comment>
<dbReference type="SUPFAM" id="SSF48179">
    <property type="entry name" value="6-phosphogluconate dehydrogenase C-terminal domain-like"/>
    <property type="match status" value="1"/>
</dbReference>
<keyword evidence="8" id="KW-1185">Reference proteome</keyword>
<dbReference type="Gene3D" id="3.40.50.720">
    <property type="entry name" value="NAD(P)-binding Rossmann-like Domain"/>
    <property type="match status" value="1"/>
</dbReference>
<dbReference type="PIRSF" id="PIRSF000193">
    <property type="entry name" value="Pyrrol-5-carb_rd"/>
    <property type="match status" value="1"/>
</dbReference>
<dbReference type="Proteomes" id="UP001652445">
    <property type="component" value="Unassembled WGS sequence"/>
</dbReference>
<evidence type="ECO:0000256" key="4">
    <source>
        <dbReference type="RuleBase" id="RU003903"/>
    </source>
</evidence>
<feature type="domain" description="Pyrroline-5-carboxylate reductase catalytic N-terminal" evidence="5">
    <location>
        <begin position="8"/>
        <end position="107"/>
    </location>
</feature>
<reference evidence="7 8" key="1">
    <citation type="submission" date="2022-09" db="EMBL/GenBank/DDBJ databases">
        <authorList>
            <person name="Han X.L."/>
            <person name="Wang Q."/>
            <person name="Lu T."/>
        </authorList>
    </citation>
    <scope>NUCLEOTIDE SEQUENCE [LARGE SCALE GENOMIC DNA]</scope>
    <source>
        <strain evidence="7 8">WQ 127069</strain>
    </source>
</reference>
<proteinExistence type="inferred from homology"/>
<comment type="caution">
    <text evidence="7">The sequence shown here is derived from an EMBL/GenBank/DDBJ whole genome shotgun (WGS) entry which is preliminary data.</text>
</comment>
<dbReference type="HAMAP" id="MF_01925">
    <property type="entry name" value="P5C_reductase"/>
    <property type="match status" value="1"/>
</dbReference>
<protein>
    <recommendedName>
        <fullName evidence="2 3">Pyrroline-5-carboxylate reductase</fullName>
        <shortName evidence="2">P5C reductase</shortName>
        <shortName evidence="2">P5CR</shortName>
        <ecNumber evidence="2 3">1.5.1.2</ecNumber>
    </recommendedName>
    <alternativeName>
        <fullName evidence="2">PCA reductase</fullName>
    </alternativeName>
</protein>
<comment type="similarity">
    <text evidence="1 2 4">Belongs to the pyrroline-5-carboxylate reductase family.</text>
</comment>
<evidence type="ECO:0000256" key="2">
    <source>
        <dbReference type="HAMAP-Rule" id="MF_01925"/>
    </source>
</evidence>
<dbReference type="PROSITE" id="PS00521">
    <property type="entry name" value="P5CR"/>
    <property type="match status" value="1"/>
</dbReference>
<name>A0ABT2UM34_9BACL</name>
<evidence type="ECO:0000259" key="5">
    <source>
        <dbReference type="Pfam" id="PF03807"/>
    </source>
</evidence>
<dbReference type="SUPFAM" id="SSF51735">
    <property type="entry name" value="NAD(P)-binding Rossmann-fold domains"/>
    <property type="match status" value="1"/>
</dbReference>
<keyword evidence="2 4" id="KW-0521">NADP</keyword>